<keyword evidence="13" id="KW-0675">Receptor</keyword>
<dbReference type="Proteomes" id="UP001620597">
    <property type="component" value="Unassembled WGS sequence"/>
</dbReference>
<evidence type="ECO:0000256" key="9">
    <source>
        <dbReference type="RuleBase" id="RU003357"/>
    </source>
</evidence>
<keyword evidence="14" id="KW-1185">Reference proteome</keyword>
<dbReference type="InterPro" id="IPR012910">
    <property type="entry name" value="Plug_dom"/>
</dbReference>
<keyword evidence="2 8" id="KW-0813">Transport</keyword>
<proteinExistence type="inferred from homology"/>
<dbReference type="InterPro" id="IPR039426">
    <property type="entry name" value="TonB-dep_rcpt-like"/>
</dbReference>
<dbReference type="InterPro" id="IPR008969">
    <property type="entry name" value="CarboxyPept-like_regulatory"/>
</dbReference>
<evidence type="ECO:0000313" key="13">
    <source>
        <dbReference type="EMBL" id="MFK4753429.1"/>
    </source>
</evidence>
<evidence type="ECO:0000256" key="7">
    <source>
        <dbReference type="ARBA" id="ARBA00023237"/>
    </source>
</evidence>
<evidence type="ECO:0000259" key="11">
    <source>
        <dbReference type="Pfam" id="PF00593"/>
    </source>
</evidence>
<dbReference type="InterPro" id="IPR037066">
    <property type="entry name" value="Plug_dom_sf"/>
</dbReference>
<dbReference type="PANTHER" id="PTHR40980:SF5">
    <property type="entry name" value="TONB-DEPENDENT RECEPTOR"/>
    <property type="match status" value="1"/>
</dbReference>
<name>A0ABW8NKI0_9GAMM</name>
<dbReference type="SUPFAM" id="SSF56935">
    <property type="entry name" value="Porins"/>
    <property type="match status" value="1"/>
</dbReference>
<evidence type="ECO:0000313" key="14">
    <source>
        <dbReference type="Proteomes" id="UP001620597"/>
    </source>
</evidence>
<feature type="chain" id="PRO_5046835088" evidence="10">
    <location>
        <begin position="22"/>
        <end position="994"/>
    </location>
</feature>
<dbReference type="EMBL" id="JBBKTX010000016">
    <property type="protein sequence ID" value="MFK4753429.1"/>
    <property type="molecule type" value="Genomic_DNA"/>
</dbReference>
<evidence type="ECO:0000256" key="3">
    <source>
        <dbReference type="ARBA" id="ARBA00022452"/>
    </source>
</evidence>
<keyword evidence="3 8" id="KW-1134">Transmembrane beta strand</keyword>
<dbReference type="Gene3D" id="2.40.170.20">
    <property type="entry name" value="TonB-dependent receptor, beta-barrel domain"/>
    <property type="match status" value="1"/>
</dbReference>
<evidence type="ECO:0000256" key="5">
    <source>
        <dbReference type="ARBA" id="ARBA00023077"/>
    </source>
</evidence>
<evidence type="ECO:0000259" key="12">
    <source>
        <dbReference type="Pfam" id="PF07715"/>
    </source>
</evidence>
<keyword evidence="4 8" id="KW-0812">Transmembrane</keyword>
<dbReference type="Gene3D" id="2.60.40.1120">
    <property type="entry name" value="Carboxypeptidase-like, regulatory domain"/>
    <property type="match status" value="1"/>
</dbReference>
<comment type="similarity">
    <text evidence="8 9">Belongs to the TonB-dependent receptor family.</text>
</comment>
<keyword evidence="6 8" id="KW-0472">Membrane</keyword>
<evidence type="ECO:0000256" key="6">
    <source>
        <dbReference type="ARBA" id="ARBA00023136"/>
    </source>
</evidence>
<dbReference type="RefSeq" id="WP_416206468.1">
    <property type="nucleotide sequence ID" value="NZ_JBBKTX010000016.1"/>
</dbReference>
<keyword evidence="7 8" id="KW-0998">Cell outer membrane</keyword>
<dbReference type="InterPro" id="IPR000531">
    <property type="entry name" value="Beta-barrel_TonB"/>
</dbReference>
<dbReference type="PANTHER" id="PTHR40980">
    <property type="entry name" value="PLUG DOMAIN-CONTAINING PROTEIN"/>
    <property type="match status" value="1"/>
</dbReference>
<comment type="caution">
    <text evidence="13">The sequence shown here is derived from an EMBL/GenBank/DDBJ whole genome shotgun (WGS) entry which is preliminary data.</text>
</comment>
<dbReference type="Pfam" id="PF07715">
    <property type="entry name" value="Plug"/>
    <property type="match status" value="1"/>
</dbReference>
<keyword evidence="10" id="KW-0732">Signal</keyword>
<dbReference type="InterPro" id="IPR036942">
    <property type="entry name" value="Beta-barrel_TonB_sf"/>
</dbReference>
<feature type="domain" description="TonB-dependent receptor plug" evidence="12">
    <location>
        <begin position="222"/>
        <end position="321"/>
    </location>
</feature>
<dbReference type="SUPFAM" id="SSF49464">
    <property type="entry name" value="Carboxypeptidase regulatory domain-like"/>
    <property type="match status" value="1"/>
</dbReference>
<evidence type="ECO:0000256" key="10">
    <source>
        <dbReference type="SAM" id="SignalP"/>
    </source>
</evidence>
<organism evidence="13 14">
    <name type="scientific">Oceanobacter antarcticus</name>
    <dbReference type="NCBI Taxonomy" id="3133425"/>
    <lineage>
        <taxon>Bacteria</taxon>
        <taxon>Pseudomonadati</taxon>
        <taxon>Pseudomonadota</taxon>
        <taxon>Gammaproteobacteria</taxon>
        <taxon>Oceanospirillales</taxon>
        <taxon>Oceanospirillaceae</taxon>
        <taxon>Oceanobacter</taxon>
    </lineage>
</organism>
<dbReference type="PROSITE" id="PS52016">
    <property type="entry name" value="TONB_DEPENDENT_REC_3"/>
    <property type="match status" value="1"/>
</dbReference>
<gene>
    <name evidence="13" type="ORF">WG929_13515</name>
</gene>
<evidence type="ECO:0000256" key="1">
    <source>
        <dbReference type="ARBA" id="ARBA00004571"/>
    </source>
</evidence>
<keyword evidence="5 9" id="KW-0798">TonB box</keyword>
<dbReference type="Pfam" id="PF13620">
    <property type="entry name" value="CarboxypepD_reg"/>
    <property type="match status" value="1"/>
</dbReference>
<reference evidence="13 14" key="1">
    <citation type="submission" date="2024-03" db="EMBL/GenBank/DDBJ databases">
        <title>High-quality draft genome sequence of Oceanobacter sp. wDCs-4.</title>
        <authorList>
            <person name="Dong C."/>
        </authorList>
    </citation>
    <scope>NUCLEOTIDE SEQUENCE [LARGE SCALE GENOMIC DNA]</scope>
    <source>
        <strain evidence="14">wDCs-4</strain>
    </source>
</reference>
<accession>A0ABW8NKI0</accession>
<evidence type="ECO:0000256" key="2">
    <source>
        <dbReference type="ARBA" id="ARBA00022448"/>
    </source>
</evidence>
<comment type="subcellular location">
    <subcellularLocation>
        <location evidence="1 8">Cell outer membrane</location>
        <topology evidence="1 8">Multi-pass membrane protein</topology>
    </subcellularLocation>
</comment>
<dbReference type="Pfam" id="PF00593">
    <property type="entry name" value="TonB_dep_Rec_b-barrel"/>
    <property type="match status" value="1"/>
</dbReference>
<sequence length="994" mass="107870">MKPTRVLLTAASTLFVSQVMAGEAVFYITEDGASMRDVAVSVDGQKQLIGKTGFVSFDINSGTHKVELSKYGEWLGDFEFNTDSGDQNAEIQVDVLGGEALEDVLVYTPGQDETPALGQISGYLQSEETGGAVTGASISLVGTDLAVVTDEDGFFSFELPRGNYDVAIAHPNYGQQTVSGVRVMANVNTGVNLTLGMSGNGVIEEVVAVGSYIPSTATAQERDSSAVLDSIGSEQMARFGDSSAASALKRVAGVAVAGGQFAIIRGMAGRYISSTLNGSLMPSTDPMRRDVPLDLFPASVLGGIDIQKSFTPDLPGDSTGGAIRMTTKGMPEFTGGKASVKLGMNSRTTFSDVNSYEGGGTDFLGVDDGTREQPSYADSFTDGGYNVPTFITTDERIQLTQSFDHQYGVQQVQAKPERGFAVSYGHVAEGNDATRGMYGAFSYGDEWTARHDAEVNDLSEVGTYERTKRNIDLAGYFYYGIENANLLLESKTVLLRKTDDTTKVSQIVDEGKDQELKSTLLQWVERQYLGQQFSGTHYFNLLGDDTVQWRAGIAQTSRYEPDRRSYTYGRATGTNNDFAFQGTVERRYSDLTETTVDLGSDITSEIMLNDLMLKAKVGFSYTTKSRDVELARYANRTVNGSAVDATASLDDIFSDANVDDGVVTFTGTTASTDSYNADEDTVALYASGELDMDTLSVLAGLRYESISQELRYPNSADSSNTLDESYVLPALSANWRATEEAQLRASITQTISRPGITERSESIQYDPETDKPMTGNPDLEISDITNLDLRGEYYFSEEESVTVALFYKDVTNPIERSVVDGDGSAATGYTYNNVPSAELSGLEMDFRINVLETDLWSGFVSGNFAYVDSNVDLSGSEAERLEGTSSRELQGQSKYLGNLQFGIDELSTGQSLTLLVNYFDDRIYATSRGELAPIIEDGRTTFDIVYRYDVSETLAVKAKVANITDEAVTYSRNGTAIESYYVGTDFNASVEYQF</sequence>
<feature type="domain" description="TonB-dependent receptor-like beta-barrel" evidence="11">
    <location>
        <begin position="528"/>
        <end position="963"/>
    </location>
</feature>
<dbReference type="Gene3D" id="2.170.130.10">
    <property type="entry name" value="TonB-dependent receptor, plug domain"/>
    <property type="match status" value="1"/>
</dbReference>
<evidence type="ECO:0000256" key="4">
    <source>
        <dbReference type="ARBA" id="ARBA00022692"/>
    </source>
</evidence>
<feature type="signal peptide" evidence="10">
    <location>
        <begin position="1"/>
        <end position="21"/>
    </location>
</feature>
<protein>
    <submittedName>
        <fullName evidence="13">TonB-dependent receptor</fullName>
    </submittedName>
</protein>
<evidence type="ECO:0000256" key="8">
    <source>
        <dbReference type="PROSITE-ProRule" id="PRU01360"/>
    </source>
</evidence>